<name>A0A1Z4V9Q8_9CYAN</name>
<gene>
    <name evidence="1" type="ORF">NIES806_45290</name>
</gene>
<dbReference type="OrthoDB" id="573182at2"/>
<dbReference type="EMBL" id="AP018316">
    <property type="protein sequence ID" value="BAZ88292.1"/>
    <property type="molecule type" value="Genomic_DNA"/>
</dbReference>
<accession>A0A1Z4V9Q8</accession>
<evidence type="ECO:0000313" key="1">
    <source>
        <dbReference type="EMBL" id="BAZ88292.1"/>
    </source>
</evidence>
<organism evidence="1 2">
    <name type="scientific">Dolichospermum compactum NIES-806</name>
    <dbReference type="NCBI Taxonomy" id="1973481"/>
    <lineage>
        <taxon>Bacteria</taxon>
        <taxon>Bacillati</taxon>
        <taxon>Cyanobacteriota</taxon>
        <taxon>Cyanophyceae</taxon>
        <taxon>Nostocales</taxon>
        <taxon>Aphanizomenonaceae</taxon>
        <taxon>Dolichospermum</taxon>
        <taxon>Dolichospermum compactum</taxon>
    </lineage>
</organism>
<proteinExistence type="predicted"/>
<dbReference type="KEGG" id="dcm:NIES806_45290"/>
<keyword evidence="2" id="KW-1185">Reference proteome</keyword>
<sequence length="89" mass="10346">MQRTNTTSYPAPDQVKNNWEFTEVWIDPMLSPTYILLLLCDSEENCQIYDPKQGEKVVFSSNNYEAAKLWLLEDEYEPVEGRLLAAELV</sequence>
<protein>
    <submittedName>
        <fullName evidence="1">Uncharacterized protein</fullName>
    </submittedName>
</protein>
<dbReference type="AlphaFoldDB" id="A0A1Z4V9Q8"/>
<dbReference type="Proteomes" id="UP000218702">
    <property type="component" value="Chromosome"/>
</dbReference>
<evidence type="ECO:0000313" key="2">
    <source>
        <dbReference type="Proteomes" id="UP000218702"/>
    </source>
</evidence>
<reference evidence="1 2" key="1">
    <citation type="submission" date="2017-06" db="EMBL/GenBank/DDBJ databases">
        <title>Genome sequencing of cyanobaciteial culture collection at National Institute for Environmental Studies (NIES).</title>
        <authorList>
            <person name="Hirose Y."/>
            <person name="Shimura Y."/>
            <person name="Fujisawa T."/>
            <person name="Nakamura Y."/>
            <person name="Kawachi M."/>
        </authorList>
    </citation>
    <scope>NUCLEOTIDE SEQUENCE [LARGE SCALE GENOMIC DNA]</scope>
    <source>
        <strain evidence="1 2">NIES-806</strain>
    </source>
</reference>